<proteinExistence type="predicted"/>
<keyword evidence="2" id="KW-1185">Reference proteome</keyword>
<dbReference type="Proteomes" id="UP000673691">
    <property type="component" value="Unassembled WGS sequence"/>
</dbReference>
<accession>A0A8H8DJR3</accession>
<comment type="caution">
    <text evidence="1">The sequence shown here is derived from an EMBL/GenBank/DDBJ whole genome shotgun (WGS) entry which is preliminary data.</text>
</comment>
<feature type="non-terminal residue" evidence="1">
    <location>
        <position position="1"/>
    </location>
</feature>
<dbReference type="EMBL" id="JAEFCI010004579">
    <property type="protein sequence ID" value="KAG5460866.1"/>
    <property type="molecule type" value="Genomic_DNA"/>
</dbReference>
<dbReference type="AlphaFoldDB" id="A0A8H8DJR3"/>
<protein>
    <submittedName>
        <fullName evidence="1">Uncharacterized protein</fullName>
    </submittedName>
</protein>
<name>A0A8H8DJR3_9FUNG</name>
<reference evidence="1 2" key="1">
    <citation type="journal article" name="Sci. Rep.">
        <title>Genome-scale phylogenetic analyses confirm Olpidium as the closest living zoosporic fungus to the non-flagellated, terrestrial fungi.</title>
        <authorList>
            <person name="Chang Y."/>
            <person name="Rochon D."/>
            <person name="Sekimoto S."/>
            <person name="Wang Y."/>
            <person name="Chovatia M."/>
            <person name="Sandor L."/>
            <person name="Salamov A."/>
            <person name="Grigoriev I.V."/>
            <person name="Stajich J.E."/>
            <person name="Spatafora J.W."/>
        </authorList>
    </citation>
    <scope>NUCLEOTIDE SEQUENCE [LARGE SCALE GENOMIC DNA]</scope>
    <source>
        <strain evidence="1">S191</strain>
    </source>
</reference>
<gene>
    <name evidence="1" type="ORF">BJ554DRAFT_7035</name>
</gene>
<organism evidence="1 2">
    <name type="scientific">Olpidium bornovanus</name>
    <dbReference type="NCBI Taxonomy" id="278681"/>
    <lineage>
        <taxon>Eukaryota</taxon>
        <taxon>Fungi</taxon>
        <taxon>Fungi incertae sedis</taxon>
        <taxon>Olpidiomycota</taxon>
        <taxon>Olpidiomycotina</taxon>
        <taxon>Olpidiomycetes</taxon>
        <taxon>Olpidiales</taxon>
        <taxon>Olpidiaceae</taxon>
        <taxon>Olpidium</taxon>
    </lineage>
</organism>
<evidence type="ECO:0000313" key="2">
    <source>
        <dbReference type="Proteomes" id="UP000673691"/>
    </source>
</evidence>
<sequence>KCWALGWAGRADAAGPELTVTATGGRQPRRERNMAPTEQTAVFLADSLPLSLVPERFVTDLFGDAGDQGCALPASVPLVDELNLEPDADETEPCVAAASVEVLIELNDLLQRWCAREDAEEFWALFATHDSPAPTETLPGSVARPKHGAITVRRLIAFLNKLVGLADPYSVYRATRGLLAAVAYLRLLRVKGSVQTESHTSAGSRAYGGFYSLAFQAVVRFLGEYPKLLEPSNILHDAVSVDVSYDEMEVVDAQAAIRTTRKDIARCFEIVVKELELLASSVSFREFHEEALQIAEFFTKLTSIACTLKKFESAIYKLHSEGGSTASADTSYARVDDGVPNAELHRMGVVLLQQICIRVPDRAEIRERVAEVDPSPFCCIICCSGCS</sequence>
<evidence type="ECO:0000313" key="1">
    <source>
        <dbReference type="EMBL" id="KAG5460866.1"/>
    </source>
</evidence>